<dbReference type="AlphaFoldDB" id="A0A857MLD8"/>
<dbReference type="CDD" id="cd24049">
    <property type="entry name" value="ASKHA_NBD_PilM"/>
    <property type="match status" value="1"/>
</dbReference>
<dbReference type="Pfam" id="PF11104">
    <property type="entry name" value="PilM_2"/>
    <property type="match status" value="1"/>
</dbReference>
<protein>
    <submittedName>
        <fullName evidence="2">Type IV pilus assembly protein PilM</fullName>
    </submittedName>
</protein>
<accession>A0A857MLD8</accession>
<name>A0A857MLD8_9BACT</name>
<evidence type="ECO:0000259" key="1">
    <source>
        <dbReference type="SMART" id="SM00842"/>
    </source>
</evidence>
<dbReference type="PANTHER" id="PTHR32432:SF3">
    <property type="entry name" value="ETHANOLAMINE UTILIZATION PROTEIN EUTJ"/>
    <property type="match status" value="1"/>
</dbReference>
<dbReference type="InterPro" id="IPR005883">
    <property type="entry name" value="PilM"/>
</dbReference>
<gene>
    <name evidence="2" type="primary">pilM</name>
    <name evidence="2" type="ORF">GII36_00920</name>
</gene>
<reference evidence="2" key="1">
    <citation type="journal article" date="2021" name="Nat. Microbiol.">
        <title>Cocultivation of an ultrasmall environmental parasitic bacterium with lytic ability against bacteria associated with wastewater foams.</title>
        <authorList>
            <person name="Batinovic S."/>
            <person name="Rose J.J.A."/>
            <person name="Ratcliffe J."/>
            <person name="Seviour R.J."/>
            <person name="Petrovski S."/>
        </authorList>
    </citation>
    <scope>NUCLEOTIDE SEQUENCE</scope>
    <source>
        <strain evidence="2">JR1</strain>
    </source>
</reference>
<dbReference type="InterPro" id="IPR043129">
    <property type="entry name" value="ATPase_NBD"/>
</dbReference>
<dbReference type="PIRSF" id="PIRSF019169">
    <property type="entry name" value="PilM"/>
    <property type="match status" value="1"/>
</dbReference>
<evidence type="ECO:0000313" key="2">
    <source>
        <dbReference type="EMBL" id="QHN42422.1"/>
    </source>
</evidence>
<dbReference type="InterPro" id="IPR003494">
    <property type="entry name" value="SHS2_FtsA"/>
</dbReference>
<dbReference type="SUPFAM" id="SSF53067">
    <property type="entry name" value="Actin-like ATPase domain"/>
    <property type="match status" value="2"/>
</dbReference>
<dbReference type="Gene3D" id="3.30.420.40">
    <property type="match status" value="2"/>
</dbReference>
<dbReference type="Proteomes" id="UP001059824">
    <property type="component" value="Chromosome"/>
</dbReference>
<sequence length="348" mass="38006">MNIFKGLGEFFALDIGTKSIRVVQLTKVSDGHWKLDHVGYSGLDPKIIASDSPESRKKLGNALMSTIGQAGIHVKDVAVGLPSAKTFTTVIEVPMMSDTELRSTLKYQADQYIPMPLDDAKVDWTKLGPSPNDAKKQELLLASTAQVYVENLIETIDSLGFNVIAAEPDPIALTRSLLPHQPTGAHVVLDIGEMSTDIVVTVGDKPVLVRTLPMGLRALVSAIVQNLNIKEDQATQFVIKFGLAPDRLEGQVFRAIETVLDNFVSEIIKSVKFFQNKYTTESVTKIHLSGYAGVIPLLADYIGSKTQLATEVTSPWQKVAISESERQKILATEFEFATAVGLAQREVE</sequence>
<organism evidence="2 3">
    <name type="scientific">Candidatus Mycosynbacter amalyticus</name>
    <dbReference type="NCBI Taxonomy" id="2665156"/>
    <lineage>
        <taxon>Bacteria</taxon>
        <taxon>Candidatus Saccharimonadota</taxon>
        <taxon>Candidatus Saccharimonadota incertae sedis</taxon>
        <taxon>Candidatus Mycosynbacter</taxon>
    </lineage>
</organism>
<dbReference type="Gene3D" id="3.30.1490.300">
    <property type="match status" value="1"/>
</dbReference>
<dbReference type="RefSeq" id="WP_260763739.1">
    <property type="nucleotide sequence ID" value="NZ_CP045921.1"/>
</dbReference>
<dbReference type="SMART" id="SM00842">
    <property type="entry name" value="FtsA"/>
    <property type="match status" value="1"/>
</dbReference>
<proteinExistence type="predicted"/>
<feature type="domain" description="SHS2" evidence="1">
    <location>
        <begin position="10"/>
        <end position="177"/>
    </location>
</feature>
<evidence type="ECO:0000313" key="3">
    <source>
        <dbReference type="Proteomes" id="UP001059824"/>
    </source>
</evidence>
<dbReference type="PANTHER" id="PTHR32432">
    <property type="entry name" value="CELL DIVISION PROTEIN FTSA-RELATED"/>
    <property type="match status" value="1"/>
</dbReference>
<dbReference type="InterPro" id="IPR050696">
    <property type="entry name" value="FtsA/MreB"/>
</dbReference>
<dbReference type="NCBIfam" id="TIGR01175">
    <property type="entry name" value="pilM"/>
    <property type="match status" value="1"/>
</dbReference>
<dbReference type="GO" id="GO:0051301">
    <property type="term" value="P:cell division"/>
    <property type="evidence" value="ECO:0007669"/>
    <property type="project" value="InterPro"/>
</dbReference>
<keyword evidence="3" id="KW-1185">Reference proteome</keyword>
<dbReference type="EMBL" id="CP045921">
    <property type="protein sequence ID" value="QHN42422.1"/>
    <property type="molecule type" value="Genomic_DNA"/>
</dbReference>
<dbReference type="KEGG" id="mama:GII36_00920"/>